<feature type="non-terminal residue" evidence="8">
    <location>
        <position position="1"/>
    </location>
</feature>
<feature type="compositionally biased region" description="Polar residues" evidence="6">
    <location>
        <begin position="134"/>
        <end position="145"/>
    </location>
</feature>
<evidence type="ECO:0000259" key="7">
    <source>
        <dbReference type="Pfam" id="PF04034"/>
    </source>
</evidence>
<sequence>HKATETISPADRDIILKGGLVVVECSWTRLDDVPFSKIASPHERLYPGLNCVDALTAAFYITGFDAYAERLLGWAESFYEVNRPYSEQYRRCSNAEEVRTTQDRPGIIDDLDKQWSKPKEEKNVDGTGQDHLVANSNHGPNSLYNHTDDYGETEREESPLKSGIGPESSDKDEGQIRLR</sequence>
<dbReference type="FunCoup" id="A0A0C2WNV9">
    <property type="interactions" value="172"/>
</dbReference>
<keyword evidence="1" id="KW-0963">Cytoplasm</keyword>
<dbReference type="GO" id="GO:0106388">
    <property type="term" value="F:rRNA small subunit aminocarboxypropyltransferase activity"/>
    <property type="evidence" value="ECO:0007669"/>
    <property type="project" value="InterPro"/>
</dbReference>
<feature type="region of interest" description="Disordered" evidence="6">
    <location>
        <begin position="95"/>
        <end position="179"/>
    </location>
</feature>
<name>A0A0C2WNV9_AMAMK</name>
<dbReference type="Pfam" id="PF04034">
    <property type="entry name" value="Ribo_biogen_C"/>
    <property type="match status" value="1"/>
</dbReference>
<feature type="compositionally biased region" description="Basic and acidic residues" evidence="6">
    <location>
        <begin position="146"/>
        <end position="159"/>
    </location>
</feature>
<accession>A0A0C2WNV9</accession>
<dbReference type="EMBL" id="KN818339">
    <property type="protein sequence ID" value="KIL58381.1"/>
    <property type="molecule type" value="Genomic_DNA"/>
</dbReference>
<dbReference type="GO" id="GO:0030490">
    <property type="term" value="P:maturation of SSU-rRNA"/>
    <property type="evidence" value="ECO:0007669"/>
    <property type="project" value="TreeGrafter"/>
</dbReference>
<dbReference type="OrthoDB" id="10262062at2759"/>
<protein>
    <recommendedName>
        <fullName evidence="7">16S/18S rRNA aminocarboxypropyltransferase Tsr3 C-terminal domain-containing protein</fullName>
    </recommendedName>
</protein>
<feature type="compositionally biased region" description="Basic and acidic residues" evidence="6">
    <location>
        <begin position="168"/>
        <end position="179"/>
    </location>
</feature>
<dbReference type="InParanoid" id="A0A0C2WNV9"/>
<dbReference type="HOGENOM" id="CLU_035060_4_0_1"/>
<keyword evidence="3" id="KW-0698">rRNA processing</keyword>
<keyword evidence="5" id="KW-0949">S-adenosyl-L-methionine</keyword>
<evidence type="ECO:0000313" key="9">
    <source>
        <dbReference type="Proteomes" id="UP000054549"/>
    </source>
</evidence>
<keyword evidence="4" id="KW-0808">Transferase</keyword>
<feature type="compositionally biased region" description="Basic and acidic residues" evidence="6">
    <location>
        <begin position="95"/>
        <end position="124"/>
    </location>
</feature>
<evidence type="ECO:0000256" key="1">
    <source>
        <dbReference type="ARBA" id="ARBA00022490"/>
    </source>
</evidence>
<dbReference type="AlphaFoldDB" id="A0A0C2WNV9"/>
<dbReference type="PANTHER" id="PTHR20426:SF0">
    <property type="entry name" value="18S RRNA AMINOCARBOXYPROPYLTRANSFERASE"/>
    <property type="match status" value="1"/>
</dbReference>
<evidence type="ECO:0000313" key="8">
    <source>
        <dbReference type="EMBL" id="KIL58381.1"/>
    </source>
</evidence>
<dbReference type="STRING" id="946122.A0A0C2WNV9"/>
<dbReference type="Proteomes" id="UP000054549">
    <property type="component" value="Unassembled WGS sequence"/>
</dbReference>
<keyword evidence="9" id="KW-1185">Reference proteome</keyword>
<gene>
    <name evidence="8" type="ORF">M378DRAFT_170637</name>
</gene>
<feature type="domain" description="16S/18S rRNA aminocarboxypropyltransferase Tsr3 C-terminal" evidence="7">
    <location>
        <begin position="2"/>
        <end position="103"/>
    </location>
</feature>
<proteinExistence type="predicted"/>
<keyword evidence="2" id="KW-0690">Ribosome biogenesis</keyword>
<evidence type="ECO:0000256" key="3">
    <source>
        <dbReference type="ARBA" id="ARBA00022552"/>
    </source>
</evidence>
<evidence type="ECO:0000256" key="6">
    <source>
        <dbReference type="SAM" id="MobiDB-lite"/>
    </source>
</evidence>
<dbReference type="InterPro" id="IPR022968">
    <property type="entry name" value="Tsr3-like"/>
</dbReference>
<evidence type="ECO:0000256" key="2">
    <source>
        <dbReference type="ARBA" id="ARBA00022517"/>
    </source>
</evidence>
<reference evidence="8 9" key="1">
    <citation type="submission" date="2014-04" db="EMBL/GenBank/DDBJ databases">
        <title>Evolutionary Origins and Diversification of the Mycorrhizal Mutualists.</title>
        <authorList>
            <consortium name="DOE Joint Genome Institute"/>
            <consortium name="Mycorrhizal Genomics Consortium"/>
            <person name="Kohler A."/>
            <person name="Kuo A."/>
            <person name="Nagy L.G."/>
            <person name="Floudas D."/>
            <person name="Copeland A."/>
            <person name="Barry K.W."/>
            <person name="Cichocki N."/>
            <person name="Veneault-Fourrey C."/>
            <person name="LaButti K."/>
            <person name="Lindquist E.A."/>
            <person name="Lipzen A."/>
            <person name="Lundell T."/>
            <person name="Morin E."/>
            <person name="Murat C."/>
            <person name="Riley R."/>
            <person name="Ohm R."/>
            <person name="Sun H."/>
            <person name="Tunlid A."/>
            <person name="Henrissat B."/>
            <person name="Grigoriev I.V."/>
            <person name="Hibbett D.S."/>
            <person name="Martin F."/>
        </authorList>
    </citation>
    <scope>NUCLEOTIDE SEQUENCE [LARGE SCALE GENOMIC DNA]</scope>
    <source>
        <strain evidence="8 9">Koide BX008</strain>
    </source>
</reference>
<evidence type="ECO:0000256" key="4">
    <source>
        <dbReference type="ARBA" id="ARBA00022679"/>
    </source>
</evidence>
<organism evidence="8 9">
    <name type="scientific">Amanita muscaria (strain Koide BX008)</name>
    <dbReference type="NCBI Taxonomy" id="946122"/>
    <lineage>
        <taxon>Eukaryota</taxon>
        <taxon>Fungi</taxon>
        <taxon>Dikarya</taxon>
        <taxon>Basidiomycota</taxon>
        <taxon>Agaricomycotina</taxon>
        <taxon>Agaricomycetes</taxon>
        <taxon>Agaricomycetidae</taxon>
        <taxon>Agaricales</taxon>
        <taxon>Pluteineae</taxon>
        <taxon>Amanitaceae</taxon>
        <taxon>Amanita</taxon>
    </lineage>
</organism>
<dbReference type="PANTHER" id="PTHR20426">
    <property type="entry name" value="RIBOSOME BIOGENESIS PROTEIN TSR3 HOMOLOG"/>
    <property type="match status" value="1"/>
</dbReference>
<dbReference type="InterPro" id="IPR007177">
    <property type="entry name" value="Tsr3_C"/>
</dbReference>
<evidence type="ECO:0000256" key="5">
    <source>
        <dbReference type="ARBA" id="ARBA00022691"/>
    </source>
</evidence>